<feature type="domain" description="HTH marR-type" evidence="1">
    <location>
        <begin position="10"/>
        <end position="144"/>
    </location>
</feature>
<dbReference type="SMART" id="SM00347">
    <property type="entry name" value="HTH_MARR"/>
    <property type="match status" value="1"/>
</dbReference>
<dbReference type="PANTHER" id="PTHR33164">
    <property type="entry name" value="TRANSCRIPTIONAL REGULATOR, MARR FAMILY"/>
    <property type="match status" value="1"/>
</dbReference>
<dbReference type="InterPro" id="IPR036390">
    <property type="entry name" value="WH_DNA-bd_sf"/>
</dbReference>
<dbReference type="InterPro" id="IPR036388">
    <property type="entry name" value="WH-like_DNA-bd_sf"/>
</dbReference>
<gene>
    <name evidence="2" type="ORF">bsdE14_09750</name>
</gene>
<evidence type="ECO:0000259" key="1">
    <source>
        <dbReference type="PROSITE" id="PS50995"/>
    </source>
</evidence>
<dbReference type="InterPro" id="IPR000835">
    <property type="entry name" value="HTH_MarR-typ"/>
</dbReference>
<proteinExistence type="predicted"/>
<dbReference type="PANTHER" id="PTHR33164:SF58">
    <property type="entry name" value="DNA-BINDING TRANSCRIPTIONAL REPRESSOR SCOC"/>
    <property type="match status" value="1"/>
</dbReference>
<protein>
    <submittedName>
        <fullName evidence="2">MarR family transcriptional regulator</fullName>
    </submittedName>
</protein>
<dbReference type="Pfam" id="PF12802">
    <property type="entry name" value="MarR_2"/>
    <property type="match status" value="1"/>
</dbReference>
<keyword evidence="3" id="KW-1185">Reference proteome</keyword>
<dbReference type="Proteomes" id="UP001208567">
    <property type="component" value="Unassembled WGS sequence"/>
</dbReference>
<comment type="caution">
    <text evidence="2">The sequence shown here is derived from an EMBL/GenBank/DDBJ whole genome shotgun (WGS) entry which is preliminary data.</text>
</comment>
<dbReference type="SUPFAM" id="SSF46785">
    <property type="entry name" value="Winged helix' DNA-binding domain"/>
    <property type="match status" value="1"/>
</dbReference>
<organism evidence="2 3">
    <name type="scientific">Clostridium omnivorum</name>
    <dbReference type="NCBI Taxonomy" id="1604902"/>
    <lineage>
        <taxon>Bacteria</taxon>
        <taxon>Bacillati</taxon>
        <taxon>Bacillota</taxon>
        <taxon>Clostridia</taxon>
        <taxon>Eubacteriales</taxon>
        <taxon>Clostridiaceae</taxon>
        <taxon>Clostridium</taxon>
    </lineage>
</organism>
<evidence type="ECO:0000313" key="3">
    <source>
        <dbReference type="Proteomes" id="UP001208567"/>
    </source>
</evidence>
<dbReference type="PRINTS" id="PR00598">
    <property type="entry name" value="HTHMARR"/>
</dbReference>
<dbReference type="Gene3D" id="1.10.10.10">
    <property type="entry name" value="Winged helix-like DNA-binding domain superfamily/Winged helix DNA-binding domain"/>
    <property type="match status" value="1"/>
</dbReference>
<accession>A0ABQ5N2Y0</accession>
<reference evidence="2 3" key="1">
    <citation type="journal article" date="2024" name="Int. J. Syst. Evol. Microbiol.">
        <title>Clostridium omnivorum sp. nov., isolated from anoxic soil under the treatment of reductive soil disinfestation.</title>
        <authorList>
            <person name="Ueki A."/>
            <person name="Tonouchi A."/>
            <person name="Kaku N."/>
            <person name="Honma S."/>
            <person name="Ueki K."/>
        </authorList>
    </citation>
    <scope>NUCLEOTIDE SEQUENCE [LARGE SCALE GENOMIC DNA]</scope>
    <source>
        <strain evidence="2 3">E14</strain>
    </source>
</reference>
<dbReference type="InterPro" id="IPR039422">
    <property type="entry name" value="MarR/SlyA-like"/>
</dbReference>
<dbReference type="PROSITE" id="PS50995">
    <property type="entry name" value="HTH_MARR_2"/>
    <property type="match status" value="1"/>
</dbReference>
<name>A0ABQ5N2Y0_9CLOT</name>
<sequence>MDKFDNMEDYTFIFGTLFVVANKMDTLLEKELKEYDVTSKQWLLSAVLDSLFDYPPTIKEAAREMGSSHQNVKQLALKLEQKGLLALEKDKKDARATRLRLTEESLSLWSNAESKGIKFIQNIFKDIDKEEISKVRKVLEKIQFNLDQLEKADID</sequence>
<evidence type="ECO:0000313" key="2">
    <source>
        <dbReference type="EMBL" id="GLC29565.1"/>
    </source>
</evidence>
<dbReference type="EMBL" id="BRXR01000001">
    <property type="protein sequence ID" value="GLC29565.1"/>
    <property type="molecule type" value="Genomic_DNA"/>
</dbReference>
<dbReference type="RefSeq" id="WP_264848858.1">
    <property type="nucleotide sequence ID" value="NZ_BRXR01000001.1"/>
</dbReference>